<dbReference type="AlphaFoldDB" id="A0A329SGN6"/>
<protein>
    <recommendedName>
        <fullName evidence="5">Alpha/Beta hydrolase fold</fullName>
    </recommendedName>
</protein>
<dbReference type="PANTHER" id="PTHR22538:SF1">
    <property type="entry name" value="VWFD DOMAIN-CONTAINING PROTEIN"/>
    <property type="match status" value="1"/>
</dbReference>
<evidence type="ECO:0000313" key="4">
    <source>
        <dbReference type="Proteomes" id="UP000251314"/>
    </source>
</evidence>
<dbReference type="EMBL" id="MJFZ01000193">
    <property type="protein sequence ID" value="RAW34692.1"/>
    <property type="molecule type" value="Genomic_DNA"/>
</dbReference>
<dbReference type="Proteomes" id="UP000251314">
    <property type="component" value="Unassembled WGS sequence"/>
</dbReference>
<accession>A0A329SGN6</accession>
<reference evidence="2" key="2">
    <citation type="submission" date="2018-10" db="EMBL/GenBank/DDBJ databases">
        <title>Effector identification in a new, highly contiguous assembly of the strawberry crown rot pathogen Phytophthora cactorum.</title>
        <authorList>
            <person name="Armitage A.D."/>
            <person name="Nellist C.F."/>
            <person name="Bates H."/>
            <person name="Vickerstaff R.J."/>
            <person name="Harrison R.J."/>
        </authorList>
    </citation>
    <scope>NUCLEOTIDE SEQUENCE</scope>
    <source>
        <strain evidence="2">4040</strain>
    </source>
</reference>
<reference evidence="3 4" key="1">
    <citation type="submission" date="2018-01" db="EMBL/GenBank/DDBJ databases">
        <title>Draft genome of the strawberry crown rot pathogen Phytophthora cactorum.</title>
        <authorList>
            <person name="Armitage A.D."/>
            <person name="Lysoe E."/>
            <person name="Nellist C.F."/>
            <person name="Harrison R.J."/>
            <person name="Brurberg M.B."/>
        </authorList>
    </citation>
    <scope>NUCLEOTIDE SEQUENCE [LARGE SCALE GENOMIC DNA]</scope>
    <source>
        <strain evidence="3 4">10300</strain>
    </source>
</reference>
<name>A0A329SGN6_9STRA</name>
<proteinExistence type="predicted"/>
<evidence type="ECO:0000313" key="3">
    <source>
        <dbReference type="EMBL" id="RAW34692.1"/>
    </source>
</evidence>
<keyword evidence="4" id="KW-1185">Reference proteome</keyword>
<dbReference type="EMBL" id="RCMK01000338">
    <property type="protein sequence ID" value="KAG2935442.1"/>
    <property type="molecule type" value="Genomic_DNA"/>
</dbReference>
<evidence type="ECO:0008006" key="5">
    <source>
        <dbReference type="Google" id="ProtNLM"/>
    </source>
</evidence>
<dbReference type="VEuPathDB" id="FungiDB:PC110_g9027"/>
<dbReference type="OrthoDB" id="95392at2759"/>
<dbReference type="PANTHER" id="PTHR22538">
    <property type="entry name" value="CILIA- AND FLAGELLA-ASSOCIATED PROTEIN 74"/>
    <property type="match status" value="1"/>
</dbReference>
<feature type="signal peptide" evidence="1">
    <location>
        <begin position="1"/>
        <end position="25"/>
    </location>
</feature>
<evidence type="ECO:0000313" key="2">
    <source>
        <dbReference type="EMBL" id="KAG2935442.1"/>
    </source>
</evidence>
<dbReference type="Gene3D" id="3.40.50.1820">
    <property type="entry name" value="alpha/beta hydrolase"/>
    <property type="match status" value="1"/>
</dbReference>
<organism evidence="3 4">
    <name type="scientific">Phytophthora cactorum</name>
    <dbReference type="NCBI Taxonomy" id="29920"/>
    <lineage>
        <taxon>Eukaryota</taxon>
        <taxon>Sar</taxon>
        <taxon>Stramenopiles</taxon>
        <taxon>Oomycota</taxon>
        <taxon>Peronosporomycetes</taxon>
        <taxon>Peronosporales</taxon>
        <taxon>Peronosporaceae</taxon>
        <taxon>Phytophthora</taxon>
    </lineage>
</organism>
<evidence type="ECO:0000256" key="1">
    <source>
        <dbReference type="SAM" id="SignalP"/>
    </source>
</evidence>
<feature type="chain" id="PRO_5036061619" description="Alpha/Beta hydrolase fold" evidence="1">
    <location>
        <begin position="26"/>
        <end position="528"/>
    </location>
</feature>
<comment type="caution">
    <text evidence="3">The sequence shown here is derived from an EMBL/GenBank/DDBJ whole genome shotgun (WGS) entry which is preliminary data.</text>
</comment>
<dbReference type="InterPro" id="IPR029058">
    <property type="entry name" value="AB_hydrolase_fold"/>
</dbReference>
<dbReference type="Proteomes" id="UP000736787">
    <property type="component" value="Unassembled WGS sequence"/>
</dbReference>
<gene>
    <name evidence="3" type="ORF">PC110_g9027</name>
    <name evidence="2" type="ORF">PC117_g12361</name>
</gene>
<sequence>MTSSLQGVIIASAALLVLIVHITAAQESAWPSLRFHFKLKRSSMKVHGESDFSMYANPILSNNTDKVLYDVFASFKDDTTLYNYTLIDGAAYASTTPFSGSSSDKTDGTPSVVCIDSESGTLPAINSIVAAINQATAVSSVSGRGSDSIRCSSGNFFKVTIKDINFVLCASGSSGFTMQGTDMDIDVEFLESYIDIHKPIKTQYPKLVTSTPVTSIGKSLLTGQPISSNSRNLKAAFGFSFRDKSACTCQSTPRPCIFIHGLGVKTETPHNEDWFSYWGDAIKGHTPCCSSVKYAHLNTVNNTWTSNTLQHKVCNRALAVSNSSTKSVISDTIVATHSMGNLMFAGALATEKCSLDSSSTWVGMAGPMIGSMASDFVQESCTGETNIVWEEIGDITGRCPPNTGLKSLAYENGEYSTHRMNRAYEAAQEAYRTNVAALMCGRSYSGLVSKYQAKFWALGHSIPHKSKENDGMVEFQSCAHGFPESKFGDNYRDRFYKTKLNHYDMQFLAGDSVMNEDKMPVKWFECLL</sequence>
<keyword evidence="1" id="KW-0732">Signal</keyword>